<protein>
    <submittedName>
        <fullName evidence="1">Metalloprotease</fullName>
        <ecNumber evidence="1">3.4.24.56</ecNumber>
    </submittedName>
</protein>
<keyword evidence="1" id="KW-0645">Protease</keyword>
<dbReference type="EC" id="3.4.24.56" evidence="1"/>
<gene>
    <name evidence="1" type="primary">STE23_65</name>
    <name evidence="1" type="ORF">DSO57_1029973</name>
</gene>
<dbReference type="EMBL" id="QTSX02003042">
    <property type="protein sequence ID" value="KAJ9072193.1"/>
    <property type="molecule type" value="Genomic_DNA"/>
</dbReference>
<keyword evidence="2" id="KW-1185">Reference proteome</keyword>
<evidence type="ECO:0000313" key="1">
    <source>
        <dbReference type="EMBL" id="KAJ9072193.1"/>
    </source>
</evidence>
<name>A0ACC2TC78_9FUNG</name>
<proteinExistence type="predicted"/>
<keyword evidence="1" id="KW-0378">Hydrolase</keyword>
<sequence length="159" mass="17587">MLANTKEENSGLAFYLHTFDKKAPSTEPYTRITLHLLKDVFLAKVRFGEKLGYDHNIDIFEGSVGGGLLITIQGEKDPIHMEICVEKILGELNVSLQVQQLKFSILCMKSATRSSRIGSACTLPSRQSTTGSRLKRRRTGIRSPGATGQSTSVSQPYRN</sequence>
<accession>A0ACC2TC78</accession>
<comment type="caution">
    <text evidence="1">The sequence shown here is derived from an EMBL/GenBank/DDBJ whole genome shotgun (WGS) entry which is preliminary data.</text>
</comment>
<dbReference type="Proteomes" id="UP001165960">
    <property type="component" value="Unassembled WGS sequence"/>
</dbReference>
<reference evidence="1" key="1">
    <citation type="submission" date="2022-04" db="EMBL/GenBank/DDBJ databases">
        <title>Genome of the entomopathogenic fungus Entomophthora muscae.</title>
        <authorList>
            <person name="Elya C."/>
            <person name="Lovett B.R."/>
            <person name="Lee E."/>
            <person name="Macias A.M."/>
            <person name="Hajek A.E."/>
            <person name="De Bivort B.L."/>
            <person name="Kasson M.T."/>
            <person name="De Fine Licht H.H."/>
            <person name="Stajich J.E."/>
        </authorList>
    </citation>
    <scope>NUCLEOTIDE SEQUENCE</scope>
    <source>
        <strain evidence="1">Berkeley</strain>
    </source>
</reference>
<evidence type="ECO:0000313" key="2">
    <source>
        <dbReference type="Proteomes" id="UP001165960"/>
    </source>
</evidence>
<keyword evidence="1" id="KW-0482">Metalloprotease</keyword>
<organism evidence="1 2">
    <name type="scientific">Entomophthora muscae</name>
    <dbReference type="NCBI Taxonomy" id="34485"/>
    <lineage>
        <taxon>Eukaryota</taxon>
        <taxon>Fungi</taxon>
        <taxon>Fungi incertae sedis</taxon>
        <taxon>Zoopagomycota</taxon>
        <taxon>Entomophthoromycotina</taxon>
        <taxon>Entomophthoromycetes</taxon>
        <taxon>Entomophthorales</taxon>
        <taxon>Entomophthoraceae</taxon>
        <taxon>Entomophthora</taxon>
    </lineage>
</organism>